<organism evidence="2 3">
    <name type="scientific">Eubacterium ruminantium</name>
    <dbReference type="NCBI Taxonomy" id="42322"/>
    <lineage>
        <taxon>Bacteria</taxon>
        <taxon>Bacillati</taxon>
        <taxon>Bacillota</taxon>
        <taxon>Clostridia</taxon>
        <taxon>Eubacteriales</taxon>
        <taxon>Eubacteriaceae</taxon>
        <taxon>Eubacterium</taxon>
    </lineage>
</organism>
<dbReference type="CDD" id="cd00279">
    <property type="entry name" value="YlxR"/>
    <property type="match status" value="1"/>
</dbReference>
<accession>A0A1T4MEX5</accession>
<keyword evidence="3" id="KW-1185">Reference proteome</keyword>
<gene>
    <name evidence="2" type="ORF">SAMN02745110_01192</name>
</gene>
<protein>
    <recommendedName>
        <fullName evidence="1">YlxR domain-containing protein</fullName>
    </recommendedName>
</protein>
<evidence type="ECO:0000313" key="3">
    <source>
        <dbReference type="Proteomes" id="UP000189857"/>
    </source>
</evidence>
<dbReference type="InterPro" id="IPR035931">
    <property type="entry name" value="YlxR-like_sf"/>
</dbReference>
<dbReference type="Pfam" id="PF04296">
    <property type="entry name" value="YlxR"/>
    <property type="match status" value="1"/>
</dbReference>
<dbReference type="PANTHER" id="PTHR34215">
    <property type="entry name" value="BLL0784 PROTEIN"/>
    <property type="match status" value="1"/>
</dbReference>
<dbReference type="AlphaFoldDB" id="A0A1T4MEX5"/>
<dbReference type="OrthoDB" id="9813251at2"/>
<reference evidence="2 3" key="1">
    <citation type="submission" date="2017-02" db="EMBL/GenBank/DDBJ databases">
        <authorList>
            <person name="Peterson S.W."/>
        </authorList>
    </citation>
    <scope>NUCLEOTIDE SEQUENCE [LARGE SCALE GENOMIC DNA]</scope>
    <source>
        <strain evidence="2 3">ATCC 17233</strain>
    </source>
</reference>
<dbReference type="InterPro" id="IPR037465">
    <property type="entry name" value="YlxR"/>
</dbReference>
<dbReference type="RefSeq" id="WP_078787038.1">
    <property type="nucleotide sequence ID" value="NZ_CACZYW010000013.1"/>
</dbReference>
<proteinExistence type="predicted"/>
<evidence type="ECO:0000259" key="1">
    <source>
        <dbReference type="Pfam" id="PF04296"/>
    </source>
</evidence>
<name>A0A1T4MEX5_9FIRM</name>
<dbReference type="PANTHER" id="PTHR34215:SF1">
    <property type="entry name" value="YLXR DOMAIN-CONTAINING PROTEIN"/>
    <property type="match status" value="1"/>
</dbReference>
<dbReference type="Proteomes" id="UP000189857">
    <property type="component" value="Unassembled WGS sequence"/>
</dbReference>
<feature type="domain" description="YlxR" evidence="1">
    <location>
        <begin position="8"/>
        <end position="81"/>
    </location>
</feature>
<sequence>MEKKKPIRKCVGCGESRNKNELYRIIRTSDGEILLDKTGRMNGRGAYVCQDVKCIEKARKNKSLSKSFSMNVPDEIYDKLIERFSENG</sequence>
<dbReference type="Gene3D" id="3.30.1230.10">
    <property type="entry name" value="YlxR-like"/>
    <property type="match status" value="1"/>
</dbReference>
<dbReference type="InterPro" id="IPR007393">
    <property type="entry name" value="YlxR_dom"/>
</dbReference>
<dbReference type="SUPFAM" id="SSF64376">
    <property type="entry name" value="YlxR-like"/>
    <property type="match status" value="1"/>
</dbReference>
<dbReference type="EMBL" id="FUXA01000007">
    <property type="protein sequence ID" value="SJZ65463.1"/>
    <property type="molecule type" value="Genomic_DNA"/>
</dbReference>
<evidence type="ECO:0000313" key="2">
    <source>
        <dbReference type="EMBL" id="SJZ65463.1"/>
    </source>
</evidence>
<dbReference type="NCBIfam" id="NF047356">
    <property type="entry name" value="RNA_bind_RnpM"/>
    <property type="match status" value="1"/>
</dbReference>